<evidence type="ECO:0008006" key="4">
    <source>
        <dbReference type="Google" id="ProtNLM"/>
    </source>
</evidence>
<dbReference type="GeneID" id="37201829"/>
<accession>A0A395I4Y8</accession>
<keyword evidence="3" id="KW-1185">Reference proteome</keyword>
<dbReference type="Proteomes" id="UP000248961">
    <property type="component" value="Unassembled WGS sequence"/>
</dbReference>
<dbReference type="VEuPathDB" id="FungiDB:BO97DRAFT_432444"/>
<protein>
    <recommendedName>
        <fullName evidence="4">Protein kinase domain-containing protein</fullName>
    </recommendedName>
</protein>
<dbReference type="STRING" id="1450537.A0A395I4Y8"/>
<reference evidence="2 3" key="1">
    <citation type="submission" date="2018-02" db="EMBL/GenBank/DDBJ databases">
        <title>The genomes of Aspergillus section Nigri reveals drivers in fungal speciation.</title>
        <authorList>
            <consortium name="DOE Joint Genome Institute"/>
            <person name="Vesth T.C."/>
            <person name="Nybo J."/>
            <person name="Theobald S."/>
            <person name="Brandl J."/>
            <person name="Frisvad J.C."/>
            <person name="Nielsen K.F."/>
            <person name="Lyhne E.K."/>
            <person name="Kogle M.E."/>
            <person name="Kuo A."/>
            <person name="Riley R."/>
            <person name="Clum A."/>
            <person name="Nolan M."/>
            <person name="Lipzen A."/>
            <person name="Salamov A."/>
            <person name="Henrissat B."/>
            <person name="Wiebenga A."/>
            <person name="De vries R.P."/>
            <person name="Grigoriev I.V."/>
            <person name="Mortensen U.H."/>
            <person name="Andersen M.R."/>
            <person name="Baker S.E."/>
        </authorList>
    </citation>
    <scope>NUCLEOTIDE SEQUENCE [LARGE SCALE GENOMIC DNA]</scope>
    <source>
        <strain evidence="2 3">CBS 101889</strain>
    </source>
</reference>
<evidence type="ECO:0000313" key="2">
    <source>
        <dbReference type="EMBL" id="RAL15272.1"/>
    </source>
</evidence>
<gene>
    <name evidence="2" type="ORF">BO97DRAFT_432444</name>
</gene>
<name>A0A395I4Y8_ASPHC</name>
<evidence type="ECO:0000313" key="3">
    <source>
        <dbReference type="Proteomes" id="UP000248961"/>
    </source>
</evidence>
<dbReference type="RefSeq" id="XP_025554426.1">
    <property type="nucleotide sequence ID" value="XM_025697540.1"/>
</dbReference>
<sequence length="292" mass="32667">MDRPVTQIFAASLPVKRSAPSAPTPKVEPKESQRPINARPTKKAKEDVGQEISRNVLRDHAQDLHQSSVRSDGLAAQPLSIKRESPWRTLKDLFTCDLAGPVSVAVDDKNPSKVIAVRAFSKKKADTWLQVLEQTQHPNVISARQIFKDHGMTYFIVDDLPLTLEHLVACDVFPSELQLASILVQTALEHCVKRQPNQSQEKTRHALANITMLLMQKYLKADGVVGMDNTRWQADPILFLSATQSVSTVQELKKQPLITKHRWSAGTLIGLARLCLITTRTFITKPWSQTSK</sequence>
<dbReference type="EMBL" id="KZ824272">
    <property type="protein sequence ID" value="RAL15272.1"/>
    <property type="molecule type" value="Genomic_DNA"/>
</dbReference>
<dbReference type="SUPFAM" id="SSF56112">
    <property type="entry name" value="Protein kinase-like (PK-like)"/>
    <property type="match status" value="1"/>
</dbReference>
<organism evidence="2 3">
    <name type="scientific">Aspergillus homomorphus (strain CBS 101889)</name>
    <dbReference type="NCBI Taxonomy" id="1450537"/>
    <lineage>
        <taxon>Eukaryota</taxon>
        <taxon>Fungi</taxon>
        <taxon>Dikarya</taxon>
        <taxon>Ascomycota</taxon>
        <taxon>Pezizomycotina</taxon>
        <taxon>Eurotiomycetes</taxon>
        <taxon>Eurotiomycetidae</taxon>
        <taxon>Eurotiales</taxon>
        <taxon>Aspergillaceae</taxon>
        <taxon>Aspergillus</taxon>
        <taxon>Aspergillus subgen. Circumdati</taxon>
    </lineage>
</organism>
<dbReference type="OrthoDB" id="4062651at2759"/>
<proteinExistence type="predicted"/>
<feature type="region of interest" description="Disordered" evidence="1">
    <location>
        <begin position="1"/>
        <end position="49"/>
    </location>
</feature>
<dbReference type="InterPro" id="IPR011009">
    <property type="entry name" value="Kinase-like_dom_sf"/>
</dbReference>
<evidence type="ECO:0000256" key="1">
    <source>
        <dbReference type="SAM" id="MobiDB-lite"/>
    </source>
</evidence>
<dbReference type="AlphaFoldDB" id="A0A395I4Y8"/>